<sequence length="325" mass="34985">MDVARLAGVSRQTVSNVLNGRAAFSRDTESRVLAAMEALAYKPSRAAQTMRSRRTRQLGYHMSGEQLEVMRGFTLGFVQALVKAAAQHEHQIVVFTHLGDDPEPVFRDLIARRSVDAYILDESRVDDARVRLLAAEGVPFACFGRTAPGLPQQWVDVDNVAGMLQLVEYLVAAGHRDYAYVGAGGGEYWKRERLEGLRLGLAQHGMGIAEDKVFEGTDGEIRRWVGELVRGQRPTVIVTSSDAVAVAVVNSCHAAGLRVGRDVAVTGFDGGAVGLLTEPMLTSVRIPVDRIARELVARCLAEISSGPTGRPGLLVPTELAVGGSA</sequence>
<dbReference type="InterPro" id="IPR010982">
    <property type="entry name" value="Lambda_DNA-bd_dom_sf"/>
</dbReference>
<feature type="domain" description="HTH lacI-type" evidence="4">
    <location>
        <begin position="1"/>
        <end position="52"/>
    </location>
</feature>
<dbReference type="Pfam" id="PF00356">
    <property type="entry name" value="LacI"/>
    <property type="match status" value="1"/>
</dbReference>
<dbReference type="CDD" id="cd01392">
    <property type="entry name" value="HTH_LacI"/>
    <property type="match status" value="1"/>
</dbReference>
<dbReference type="AlphaFoldDB" id="A0A6V8LD25"/>
<dbReference type="Pfam" id="PF13377">
    <property type="entry name" value="Peripla_BP_3"/>
    <property type="match status" value="1"/>
</dbReference>
<dbReference type="InterPro" id="IPR028082">
    <property type="entry name" value="Peripla_BP_I"/>
</dbReference>
<reference evidence="5 6" key="1">
    <citation type="submission" date="2020-03" db="EMBL/GenBank/DDBJ databases">
        <title>Whole genome shotgun sequence of Phytohabitans rumicis NBRC 108638.</title>
        <authorList>
            <person name="Komaki H."/>
            <person name="Tamura T."/>
        </authorList>
    </citation>
    <scope>NUCLEOTIDE SEQUENCE [LARGE SCALE GENOMIC DNA]</scope>
    <source>
        <strain evidence="5 6">NBRC 108638</strain>
    </source>
</reference>
<reference evidence="5 6" key="2">
    <citation type="submission" date="2020-03" db="EMBL/GenBank/DDBJ databases">
        <authorList>
            <person name="Ichikawa N."/>
            <person name="Kimura A."/>
            <person name="Kitahashi Y."/>
            <person name="Uohara A."/>
        </authorList>
    </citation>
    <scope>NUCLEOTIDE SEQUENCE [LARGE SCALE GENOMIC DNA]</scope>
    <source>
        <strain evidence="5 6">NBRC 108638</strain>
    </source>
</reference>
<dbReference type="GO" id="GO:0003700">
    <property type="term" value="F:DNA-binding transcription factor activity"/>
    <property type="evidence" value="ECO:0007669"/>
    <property type="project" value="TreeGrafter"/>
</dbReference>
<evidence type="ECO:0000313" key="5">
    <source>
        <dbReference type="EMBL" id="GFJ93560.1"/>
    </source>
</evidence>
<dbReference type="InterPro" id="IPR046335">
    <property type="entry name" value="LacI/GalR-like_sensor"/>
</dbReference>
<evidence type="ECO:0000313" key="6">
    <source>
        <dbReference type="Proteomes" id="UP000482960"/>
    </source>
</evidence>
<dbReference type="PANTHER" id="PTHR30146">
    <property type="entry name" value="LACI-RELATED TRANSCRIPTIONAL REPRESSOR"/>
    <property type="match status" value="1"/>
</dbReference>
<dbReference type="PANTHER" id="PTHR30146:SF109">
    <property type="entry name" value="HTH-TYPE TRANSCRIPTIONAL REGULATOR GALS"/>
    <property type="match status" value="1"/>
</dbReference>
<dbReference type="SUPFAM" id="SSF47413">
    <property type="entry name" value="lambda repressor-like DNA-binding domains"/>
    <property type="match status" value="1"/>
</dbReference>
<evidence type="ECO:0000256" key="3">
    <source>
        <dbReference type="ARBA" id="ARBA00023163"/>
    </source>
</evidence>
<dbReference type="SMART" id="SM00354">
    <property type="entry name" value="HTH_LACI"/>
    <property type="match status" value="1"/>
</dbReference>
<keyword evidence="6" id="KW-1185">Reference proteome</keyword>
<dbReference type="GO" id="GO:0000976">
    <property type="term" value="F:transcription cis-regulatory region binding"/>
    <property type="evidence" value="ECO:0007669"/>
    <property type="project" value="TreeGrafter"/>
</dbReference>
<comment type="caution">
    <text evidence="5">The sequence shown here is derived from an EMBL/GenBank/DDBJ whole genome shotgun (WGS) entry which is preliminary data.</text>
</comment>
<dbReference type="Gene3D" id="3.40.50.2300">
    <property type="match status" value="2"/>
</dbReference>
<evidence type="ECO:0000256" key="2">
    <source>
        <dbReference type="ARBA" id="ARBA00023125"/>
    </source>
</evidence>
<keyword evidence="2" id="KW-0238">DNA-binding</keyword>
<evidence type="ECO:0000256" key="1">
    <source>
        <dbReference type="ARBA" id="ARBA00023015"/>
    </source>
</evidence>
<protein>
    <submittedName>
        <fullName evidence="5">LacI family transcriptional regulator</fullName>
    </submittedName>
</protein>
<keyword evidence="1" id="KW-0805">Transcription regulation</keyword>
<dbReference type="InterPro" id="IPR000843">
    <property type="entry name" value="HTH_LacI"/>
</dbReference>
<organism evidence="5 6">
    <name type="scientific">Phytohabitans rumicis</name>
    <dbReference type="NCBI Taxonomy" id="1076125"/>
    <lineage>
        <taxon>Bacteria</taxon>
        <taxon>Bacillati</taxon>
        <taxon>Actinomycetota</taxon>
        <taxon>Actinomycetes</taxon>
        <taxon>Micromonosporales</taxon>
        <taxon>Micromonosporaceae</taxon>
    </lineage>
</organism>
<dbReference type="Proteomes" id="UP000482960">
    <property type="component" value="Unassembled WGS sequence"/>
</dbReference>
<dbReference type="PROSITE" id="PS50932">
    <property type="entry name" value="HTH_LACI_2"/>
    <property type="match status" value="1"/>
</dbReference>
<proteinExistence type="predicted"/>
<keyword evidence="3" id="KW-0804">Transcription</keyword>
<dbReference type="Gene3D" id="1.10.260.40">
    <property type="entry name" value="lambda repressor-like DNA-binding domains"/>
    <property type="match status" value="1"/>
</dbReference>
<name>A0A6V8LD25_9ACTN</name>
<dbReference type="SUPFAM" id="SSF53822">
    <property type="entry name" value="Periplasmic binding protein-like I"/>
    <property type="match status" value="1"/>
</dbReference>
<gene>
    <name evidence="5" type="primary">thuR</name>
    <name evidence="5" type="ORF">Prum_072020</name>
</gene>
<accession>A0A6V8LD25</accession>
<dbReference type="EMBL" id="BLPG01000001">
    <property type="protein sequence ID" value="GFJ93560.1"/>
    <property type="molecule type" value="Genomic_DNA"/>
</dbReference>
<evidence type="ECO:0000259" key="4">
    <source>
        <dbReference type="PROSITE" id="PS50932"/>
    </source>
</evidence>